<feature type="compositionally biased region" description="Low complexity" evidence="6">
    <location>
        <begin position="422"/>
        <end position="444"/>
    </location>
</feature>
<evidence type="ECO:0000256" key="2">
    <source>
        <dbReference type="ARBA" id="ARBA00022679"/>
    </source>
</evidence>
<evidence type="ECO:0000313" key="8">
    <source>
        <dbReference type="EMBL" id="RUS28367.1"/>
    </source>
</evidence>
<dbReference type="SUPFAM" id="SSF56112">
    <property type="entry name" value="Protein kinase-like (PK-like)"/>
    <property type="match status" value="1"/>
</dbReference>
<sequence length="536" mass="59984">MTGNGIDVDFPIGYPQYLSPETVYNWNDHRSIPKADIWSLGIVLLELYLGNPFWRSPDIGFIFDSLLTLLRWQSEGSAGLFIEPADIWKHKAISTLSVSERALRFLHGARDGEAEQEDNDTVQFRSFVKSCLEVDVARRPSSEQLLSHPFFTRFVVDEEFDSWALKPHLRSDAIDITDEEFQETLNGTAFVTVSDNGTLDDIPAAPPKPTRPDPLQGLPLSQIYHFWKLAGGDVESDLVKRGILLSTPVIERLPRVVKVADGKEEGGSKRDTAYLYSDATSMLSFKELYQRLGEAKRPERNSPFEWDTDYFSVIDENDMNFLIDGPNDKKKGRRAQQNGSWDPEKGKADSDDNSDDSIGNTFIFMDNPIKPQSTQSRPQTPRSQTPRPQTPLPPVTPTTPITPTSGTPPTATAQFTHTLRHSNSSPSLSMGAASSPSSVNPPTATAPKLPLLIREKDVAYQFHRVTLFSELLRQYPASAREIKHHARVDVPPLLRGKVWAAVLDVMGDVEEEYNNIDKETETPMDRQVRGMGCACK</sequence>
<protein>
    <recommendedName>
        <fullName evidence="1">non-specific serine/threonine protein kinase</fullName>
        <ecNumber evidence="1">2.7.11.1</ecNumber>
    </recommendedName>
</protein>
<dbReference type="EMBL" id="RBNJ01006707">
    <property type="protein sequence ID" value="RUS28367.1"/>
    <property type="molecule type" value="Genomic_DNA"/>
</dbReference>
<dbReference type="InterPro" id="IPR011009">
    <property type="entry name" value="Kinase-like_dom_sf"/>
</dbReference>
<dbReference type="GO" id="GO:0004674">
    <property type="term" value="F:protein serine/threonine kinase activity"/>
    <property type="evidence" value="ECO:0007669"/>
    <property type="project" value="UniProtKB-EC"/>
</dbReference>
<dbReference type="AlphaFoldDB" id="A0A433QEZ9"/>
<feature type="compositionally biased region" description="Low complexity" evidence="6">
    <location>
        <begin position="371"/>
        <end position="387"/>
    </location>
</feature>
<evidence type="ECO:0000256" key="1">
    <source>
        <dbReference type="ARBA" id="ARBA00012513"/>
    </source>
</evidence>
<evidence type="ECO:0000256" key="4">
    <source>
        <dbReference type="ARBA" id="ARBA00022777"/>
    </source>
</evidence>
<proteinExistence type="predicted"/>
<dbReference type="InterPro" id="IPR000719">
    <property type="entry name" value="Prot_kinase_dom"/>
</dbReference>
<dbReference type="PANTHER" id="PTHR43671:SF13">
    <property type="entry name" value="SERINE_THREONINE-PROTEIN KINASE NEK2"/>
    <property type="match status" value="1"/>
</dbReference>
<feature type="compositionally biased region" description="Pro residues" evidence="6">
    <location>
        <begin position="388"/>
        <end position="397"/>
    </location>
</feature>
<dbReference type="Pfam" id="PF00069">
    <property type="entry name" value="Pkinase"/>
    <property type="match status" value="1"/>
</dbReference>
<dbReference type="EMBL" id="RBNJ01006707">
    <property type="protein sequence ID" value="RUS28366.1"/>
    <property type="molecule type" value="Genomic_DNA"/>
</dbReference>
<dbReference type="PROSITE" id="PS50011">
    <property type="entry name" value="PROTEIN_KINASE_DOM"/>
    <property type="match status" value="1"/>
</dbReference>
<keyword evidence="5" id="KW-0067">ATP-binding</keyword>
<organism evidence="8 9">
    <name type="scientific">Jimgerdemannia flammicorona</name>
    <dbReference type="NCBI Taxonomy" id="994334"/>
    <lineage>
        <taxon>Eukaryota</taxon>
        <taxon>Fungi</taxon>
        <taxon>Fungi incertae sedis</taxon>
        <taxon>Mucoromycota</taxon>
        <taxon>Mucoromycotina</taxon>
        <taxon>Endogonomycetes</taxon>
        <taxon>Endogonales</taxon>
        <taxon>Endogonaceae</taxon>
        <taxon>Jimgerdemannia</taxon>
    </lineage>
</organism>
<evidence type="ECO:0000256" key="6">
    <source>
        <dbReference type="SAM" id="MobiDB-lite"/>
    </source>
</evidence>
<dbReference type="EC" id="2.7.11.1" evidence="1"/>
<feature type="domain" description="Protein kinase" evidence="7">
    <location>
        <begin position="1"/>
        <end position="151"/>
    </location>
</feature>
<comment type="caution">
    <text evidence="8">The sequence shown here is derived from an EMBL/GenBank/DDBJ whole genome shotgun (WGS) entry which is preliminary data.</text>
</comment>
<keyword evidence="2" id="KW-0808">Transferase</keyword>
<dbReference type="PANTHER" id="PTHR43671">
    <property type="entry name" value="SERINE/THREONINE-PROTEIN KINASE NEK"/>
    <property type="match status" value="1"/>
</dbReference>
<feature type="compositionally biased region" description="Low complexity" evidence="6">
    <location>
        <begin position="398"/>
        <end position="412"/>
    </location>
</feature>
<evidence type="ECO:0000256" key="5">
    <source>
        <dbReference type="ARBA" id="ARBA00022840"/>
    </source>
</evidence>
<dbReference type="GO" id="GO:0005524">
    <property type="term" value="F:ATP binding"/>
    <property type="evidence" value="ECO:0007669"/>
    <property type="project" value="UniProtKB-KW"/>
</dbReference>
<feature type="region of interest" description="Disordered" evidence="6">
    <location>
        <begin position="322"/>
        <end position="444"/>
    </location>
</feature>
<evidence type="ECO:0000259" key="7">
    <source>
        <dbReference type="PROSITE" id="PS50011"/>
    </source>
</evidence>
<evidence type="ECO:0000313" key="9">
    <source>
        <dbReference type="Proteomes" id="UP000274822"/>
    </source>
</evidence>
<dbReference type="InterPro" id="IPR050660">
    <property type="entry name" value="NEK_Ser/Thr_kinase"/>
</dbReference>
<accession>A0A433QEZ9</accession>
<name>A0A433QEZ9_9FUNG</name>
<dbReference type="Gene3D" id="1.10.510.10">
    <property type="entry name" value="Transferase(Phosphotransferase) domain 1"/>
    <property type="match status" value="1"/>
</dbReference>
<keyword evidence="9" id="KW-1185">Reference proteome</keyword>
<evidence type="ECO:0000256" key="3">
    <source>
        <dbReference type="ARBA" id="ARBA00022741"/>
    </source>
</evidence>
<dbReference type="Proteomes" id="UP000274822">
    <property type="component" value="Unassembled WGS sequence"/>
</dbReference>
<keyword evidence="3" id="KW-0547">Nucleotide-binding</keyword>
<keyword evidence="4" id="KW-0418">Kinase</keyword>
<gene>
    <name evidence="8" type="ORF">BC938DRAFT_481969</name>
</gene>
<reference evidence="8 9" key="1">
    <citation type="journal article" date="2018" name="New Phytol.">
        <title>Phylogenomics of Endogonaceae and evolution of mycorrhizas within Mucoromycota.</title>
        <authorList>
            <person name="Chang Y."/>
            <person name="Desiro A."/>
            <person name="Na H."/>
            <person name="Sandor L."/>
            <person name="Lipzen A."/>
            <person name="Clum A."/>
            <person name="Barry K."/>
            <person name="Grigoriev I.V."/>
            <person name="Martin F.M."/>
            <person name="Stajich J.E."/>
            <person name="Smith M.E."/>
            <person name="Bonito G."/>
            <person name="Spatafora J.W."/>
        </authorList>
    </citation>
    <scope>NUCLEOTIDE SEQUENCE [LARGE SCALE GENOMIC DNA]</scope>
    <source>
        <strain evidence="8 9">AD002</strain>
    </source>
</reference>